<keyword evidence="2" id="KW-1185">Reference proteome</keyword>
<sequence length="42" mass="4594">MEREHDTADLIELGTASVETQGPFGVLYDEQIATLQQGLSDD</sequence>
<dbReference type="Proteomes" id="UP001361239">
    <property type="component" value="Unassembled WGS sequence"/>
</dbReference>
<proteinExistence type="predicted"/>
<dbReference type="InterPro" id="IPR049805">
    <property type="entry name" value="Lasso_benenodin"/>
</dbReference>
<dbReference type="RefSeq" id="WP_339586498.1">
    <property type="nucleotide sequence ID" value="NZ_JBBHJZ010000001.1"/>
</dbReference>
<evidence type="ECO:0000313" key="1">
    <source>
        <dbReference type="EMBL" id="MEJ5976592.1"/>
    </source>
</evidence>
<name>A0ABU8RU48_9SPHN</name>
<accession>A0ABU8RU48</accession>
<evidence type="ECO:0000313" key="2">
    <source>
        <dbReference type="Proteomes" id="UP001361239"/>
    </source>
</evidence>
<dbReference type="EMBL" id="JBBHJZ010000001">
    <property type="protein sequence ID" value="MEJ5976592.1"/>
    <property type="molecule type" value="Genomic_DNA"/>
</dbReference>
<gene>
    <name evidence="1" type="ORF">WG901_08100</name>
</gene>
<organism evidence="1 2">
    <name type="scientific">Novosphingobium anseongense</name>
    <dbReference type="NCBI Taxonomy" id="3133436"/>
    <lineage>
        <taxon>Bacteria</taxon>
        <taxon>Pseudomonadati</taxon>
        <taxon>Pseudomonadota</taxon>
        <taxon>Alphaproteobacteria</taxon>
        <taxon>Sphingomonadales</taxon>
        <taxon>Sphingomonadaceae</taxon>
        <taxon>Novosphingobium</taxon>
    </lineage>
</organism>
<reference evidence="1 2" key="1">
    <citation type="submission" date="2024-03" db="EMBL/GenBank/DDBJ databases">
        <authorList>
            <person name="Jo J.-H."/>
        </authorList>
    </citation>
    <scope>NUCLEOTIDE SEQUENCE [LARGE SCALE GENOMIC DNA]</scope>
    <source>
        <strain evidence="1 2">PS1R-30</strain>
    </source>
</reference>
<comment type="caution">
    <text evidence="1">The sequence shown here is derived from an EMBL/GenBank/DDBJ whole genome shotgun (WGS) entry which is preliminary data.</text>
</comment>
<dbReference type="NCBIfam" id="NF033522">
    <property type="entry name" value="lasso_benenodin"/>
    <property type="match status" value="1"/>
</dbReference>
<dbReference type="Pfam" id="PF24178">
    <property type="entry name" value="Subterisin"/>
    <property type="match status" value="1"/>
</dbReference>
<protein>
    <submittedName>
        <fullName evidence="1">Benenodin family lasso peptide</fullName>
    </submittedName>
</protein>